<keyword evidence="3 9" id="KW-0132">Cell division</keyword>
<keyword evidence="2" id="KW-1003">Cell membrane</keyword>
<dbReference type="KEGG" id="htl:HPTL_0764"/>
<gene>
    <name evidence="9" type="primary">ftsL</name>
    <name evidence="9" type="ORF">HPTL_0764</name>
</gene>
<keyword evidence="4 8" id="KW-0812">Transmembrane</keyword>
<evidence type="ECO:0000313" key="9">
    <source>
        <dbReference type="EMBL" id="BBD77032.1"/>
    </source>
</evidence>
<dbReference type="Proteomes" id="UP000262004">
    <property type="component" value="Chromosome"/>
</dbReference>
<dbReference type="EMBL" id="AP018558">
    <property type="protein sequence ID" value="BBD77032.1"/>
    <property type="molecule type" value="Genomic_DNA"/>
</dbReference>
<dbReference type="InterPro" id="IPR011922">
    <property type="entry name" value="Cell_div_FtsL"/>
</dbReference>
<evidence type="ECO:0000256" key="2">
    <source>
        <dbReference type="ARBA" id="ARBA00022475"/>
    </source>
</evidence>
<keyword evidence="6 8" id="KW-0472">Membrane</keyword>
<evidence type="ECO:0000256" key="6">
    <source>
        <dbReference type="ARBA" id="ARBA00023136"/>
    </source>
</evidence>
<keyword evidence="5 8" id="KW-1133">Transmembrane helix</keyword>
<protein>
    <submittedName>
        <fullName evidence="9">Cell division protein FtsL</fullName>
    </submittedName>
</protein>
<evidence type="ECO:0000256" key="4">
    <source>
        <dbReference type="ARBA" id="ARBA00022692"/>
    </source>
</evidence>
<keyword evidence="10" id="KW-1185">Reference proteome</keyword>
<proteinExistence type="predicted"/>
<evidence type="ECO:0000256" key="1">
    <source>
        <dbReference type="ARBA" id="ARBA00004401"/>
    </source>
</evidence>
<dbReference type="Pfam" id="PF04999">
    <property type="entry name" value="FtsL"/>
    <property type="match status" value="1"/>
</dbReference>
<dbReference type="GO" id="GO:0005886">
    <property type="term" value="C:plasma membrane"/>
    <property type="evidence" value="ECO:0007669"/>
    <property type="project" value="UniProtKB-SubCell"/>
</dbReference>
<reference evidence="9 10" key="1">
    <citation type="submission" date="2018-04" db="EMBL/GenBank/DDBJ databases">
        <title>Complete genome sequence of Hydrogenophilus thermoluteolus TH-1.</title>
        <authorList>
            <person name="Arai H."/>
        </authorList>
    </citation>
    <scope>NUCLEOTIDE SEQUENCE [LARGE SCALE GENOMIC DNA]</scope>
    <source>
        <strain evidence="9 10">TH-1</strain>
    </source>
</reference>
<evidence type="ECO:0000256" key="5">
    <source>
        <dbReference type="ARBA" id="ARBA00022989"/>
    </source>
</evidence>
<dbReference type="RefSeq" id="WP_170141264.1">
    <property type="nucleotide sequence ID" value="NZ_AP018558.1"/>
</dbReference>
<evidence type="ECO:0000256" key="7">
    <source>
        <dbReference type="ARBA" id="ARBA00023306"/>
    </source>
</evidence>
<dbReference type="GO" id="GO:0051301">
    <property type="term" value="P:cell division"/>
    <property type="evidence" value="ECO:0007669"/>
    <property type="project" value="UniProtKB-KW"/>
</dbReference>
<name>A0A2Z6DX99_HYDTE</name>
<comment type="subcellular location">
    <subcellularLocation>
        <location evidence="1">Cell membrane</location>
        <topology evidence="1">Single-pass type II membrane protein</topology>
    </subcellularLocation>
</comment>
<sequence length="90" mass="9865">MSAGWWDGVLLGAAIGSAIAVVTMHHEVRGLVRAVEAEKATTARIESEWRRLEVARAAAERPERLKAVAAQMGLAPPAVARIRRWEEQKP</sequence>
<feature type="transmembrane region" description="Helical" evidence="8">
    <location>
        <begin position="6"/>
        <end position="24"/>
    </location>
</feature>
<accession>A0A2Z6DX99</accession>
<evidence type="ECO:0000313" key="10">
    <source>
        <dbReference type="Proteomes" id="UP000262004"/>
    </source>
</evidence>
<organism evidence="9 10">
    <name type="scientific">Hydrogenophilus thermoluteolus</name>
    <name type="common">Pseudomonas hydrogenothermophila</name>
    <dbReference type="NCBI Taxonomy" id="297"/>
    <lineage>
        <taxon>Bacteria</taxon>
        <taxon>Pseudomonadati</taxon>
        <taxon>Pseudomonadota</taxon>
        <taxon>Hydrogenophilia</taxon>
        <taxon>Hydrogenophilales</taxon>
        <taxon>Hydrogenophilaceae</taxon>
        <taxon>Hydrogenophilus</taxon>
    </lineage>
</organism>
<dbReference type="AlphaFoldDB" id="A0A2Z6DX99"/>
<evidence type="ECO:0000256" key="8">
    <source>
        <dbReference type="SAM" id="Phobius"/>
    </source>
</evidence>
<evidence type="ECO:0000256" key="3">
    <source>
        <dbReference type="ARBA" id="ARBA00022618"/>
    </source>
</evidence>
<keyword evidence="7" id="KW-0131">Cell cycle</keyword>